<name>A0A974D7W3_XENLA</name>
<organism evidence="1 2">
    <name type="scientific">Xenopus laevis</name>
    <name type="common">African clawed frog</name>
    <dbReference type="NCBI Taxonomy" id="8355"/>
    <lineage>
        <taxon>Eukaryota</taxon>
        <taxon>Metazoa</taxon>
        <taxon>Chordata</taxon>
        <taxon>Craniata</taxon>
        <taxon>Vertebrata</taxon>
        <taxon>Euteleostomi</taxon>
        <taxon>Amphibia</taxon>
        <taxon>Batrachia</taxon>
        <taxon>Anura</taxon>
        <taxon>Pipoidea</taxon>
        <taxon>Pipidae</taxon>
        <taxon>Xenopodinae</taxon>
        <taxon>Xenopus</taxon>
        <taxon>Xenopus</taxon>
    </lineage>
</organism>
<proteinExistence type="predicted"/>
<dbReference type="AlphaFoldDB" id="A0A974D7W3"/>
<evidence type="ECO:0000313" key="1">
    <source>
        <dbReference type="EMBL" id="OCT85941.1"/>
    </source>
</evidence>
<evidence type="ECO:0000313" key="2">
    <source>
        <dbReference type="Proteomes" id="UP000694892"/>
    </source>
</evidence>
<sequence>MKSDGITLYISYIREYKMLVSCSIITFTYVPHIQTLSGVLTDTDLWGKVPLSFRGGFISSAKAQPSNLNLVSFRMFPDPSLYRLQYIQHGRLFTI</sequence>
<dbReference type="EMBL" id="CM004472">
    <property type="protein sequence ID" value="OCT85941.1"/>
    <property type="molecule type" value="Genomic_DNA"/>
</dbReference>
<accession>A0A974D7W3</accession>
<dbReference type="Proteomes" id="UP000694892">
    <property type="component" value="Chromosome 4L"/>
</dbReference>
<gene>
    <name evidence="1" type="ORF">XELAEV_18024110mg</name>
</gene>
<protein>
    <submittedName>
        <fullName evidence="1">Uncharacterized protein</fullName>
    </submittedName>
</protein>
<reference evidence="2" key="1">
    <citation type="journal article" date="2016" name="Nature">
        <title>Genome evolution in the allotetraploid frog Xenopus laevis.</title>
        <authorList>
            <person name="Session A.M."/>
            <person name="Uno Y."/>
            <person name="Kwon T."/>
            <person name="Chapman J.A."/>
            <person name="Toyoda A."/>
            <person name="Takahashi S."/>
            <person name="Fukui A."/>
            <person name="Hikosaka A."/>
            <person name="Suzuki A."/>
            <person name="Kondo M."/>
            <person name="van Heeringen S.J."/>
            <person name="Quigley I."/>
            <person name="Heinz S."/>
            <person name="Ogino H."/>
            <person name="Ochi H."/>
            <person name="Hellsten U."/>
            <person name="Lyons J.B."/>
            <person name="Simakov O."/>
            <person name="Putnam N."/>
            <person name="Stites J."/>
            <person name="Kuroki Y."/>
            <person name="Tanaka T."/>
            <person name="Michiue T."/>
            <person name="Watanabe M."/>
            <person name="Bogdanovic O."/>
            <person name="Lister R."/>
            <person name="Georgiou G."/>
            <person name="Paranjpe S.S."/>
            <person name="van Kruijsbergen I."/>
            <person name="Shu S."/>
            <person name="Carlson J."/>
            <person name="Kinoshita T."/>
            <person name="Ohta Y."/>
            <person name="Mawaribuchi S."/>
            <person name="Jenkins J."/>
            <person name="Grimwood J."/>
            <person name="Schmutz J."/>
            <person name="Mitros T."/>
            <person name="Mozaffari S.V."/>
            <person name="Suzuki Y."/>
            <person name="Haramoto Y."/>
            <person name="Yamamoto T.S."/>
            <person name="Takagi C."/>
            <person name="Heald R."/>
            <person name="Miller K."/>
            <person name="Haudenschild C."/>
            <person name="Kitzman J."/>
            <person name="Nakayama T."/>
            <person name="Izutsu Y."/>
            <person name="Robert J."/>
            <person name="Fortriede J."/>
            <person name="Burns K."/>
            <person name="Lotay V."/>
            <person name="Karimi K."/>
            <person name="Yasuoka Y."/>
            <person name="Dichmann D.S."/>
            <person name="Flajnik M.F."/>
            <person name="Houston D.W."/>
            <person name="Shendure J."/>
            <person name="DuPasquier L."/>
            <person name="Vize P.D."/>
            <person name="Zorn A.M."/>
            <person name="Ito M."/>
            <person name="Marcotte E.M."/>
            <person name="Wallingford J.B."/>
            <person name="Ito Y."/>
            <person name="Asashima M."/>
            <person name="Ueno N."/>
            <person name="Matsuda Y."/>
            <person name="Veenstra G.J."/>
            <person name="Fujiyama A."/>
            <person name="Harland R.M."/>
            <person name="Taira M."/>
            <person name="Rokhsar D.S."/>
        </authorList>
    </citation>
    <scope>NUCLEOTIDE SEQUENCE [LARGE SCALE GENOMIC DNA]</scope>
    <source>
        <strain evidence="2">J</strain>
    </source>
</reference>